<dbReference type="EMBL" id="PUHZ01000004">
    <property type="protein sequence ID" value="PQO47729.1"/>
    <property type="molecule type" value="Genomic_DNA"/>
</dbReference>
<dbReference type="PANTHER" id="PTHR32063:SF18">
    <property type="entry name" value="CATION EFFLUX SYSTEM PROTEIN"/>
    <property type="match status" value="1"/>
</dbReference>
<dbReference type="Gene3D" id="3.30.2090.10">
    <property type="entry name" value="Multidrug efflux transporter AcrB TolC docking domain, DN and DC subdomains"/>
    <property type="match status" value="2"/>
</dbReference>
<reference evidence="2 3" key="1">
    <citation type="submission" date="2018-02" db="EMBL/GenBank/DDBJ databases">
        <title>Comparative genomes isolates from brazilian mangrove.</title>
        <authorList>
            <person name="Araujo J.E."/>
            <person name="Taketani R.G."/>
            <person name="Silva M.C.P."/>
            <person name="Loureco M.V."/>
            <person name="Andreote F.D."/>
        </authorList>
    </citation>
    <scope>NUCLEOTIDE SEQUENCE [LARGE SCALE GENOMIC DNA]</scope>
    <source>
        <strain evidence="2 3">Nap-Phe MGV</strain>
    </source>
</reference>
<feature type="transmembrane region" description="Helical" evidence="1">
    <location>
        <begin position="1036"/>
        <end position="1058"/>
    </location>
</feature>
<evidence type="ECO:0000313" key="3">
    <source>
        <dbReference type="Proteomes" id="UP000237819"/>
    </source>
</evidence>
<accession>A0A2S8GTI0</accession>
<dbReference type="GO" id="GO:0042910">
    <property type="term" value="F:xenobiotic transmembrane transporter activity"/>
    <property type="evidence" value="ECO:0007669"/>
    <property type="project" value="TreeGrafter"/>
</dbReference>
<dbReference type="OrthoDB" id="9757876at2"/>
<dbReference type="RefSeq" id="WP_105333989.1">
    <property type="nucleotide sequence ID" value="NZ_PUHZ01000004.1"/>
</dbReference>
<feature type="transmembrane region" description="Helical" evidence="1">
    <location>
        <begin position="921"/>
        <end position="940"/>
    </location>
</feature>
<dbReference type="Gene3D" id="3.30.70.1320">
    <property type="entry name" value="Multidrug efflux transporter AcrB pore domain like"/>
    <property type="match status" value="1"/>
</dbReference>
<dbReference type="AlphaFoldDB" id="A0A2S8GTI0"/>
<feature type="transmembrane region" description="Helical" evidence="1">
    <location>
        <begin position="947"/>
        <end position="967"/>
    </location>
</feature>
<proteinExistence type="predicted"/>
<keyword evidence="1" id="KW-0472">Membrane</keyword>
<dbReference type="InterPro" id="IPR001036">
    <property type="entry name" value="Acrflvin-R"/>
</dbReference>
<dbReference type="Proteomes" id="UP000237819">
    <property type="component" value="Unassembled WGS sequence"/>
</dbReference>
<dbReference type="Gene3D" id="1.20.1640.10">
    <property type="entry name" value="Multidrug efflux transporter AcrB transmembrane domain"/>
    <property type="match status" value="2"/>
</dbReference>
<dbReference type="Gene3D" id="3.30.70.1430">
    <property type="entry name" value="Multidrug efflux transporter AcrB pore domain"/>
    <property type="match status" value="2"/>
</dbReference>
<dbReference type="InterPro" id="IPR027463">
    <property type="entry name" value="AcrB_DN_DC_subdom"/>
</dbReference>
<keyword evidence="1" id="KW-0812">Transmembrane</keyword>
<dbReference type="Pfam" id="PF00873">
    <property type="entry name" value="ACR_tran"/>
    <property type="match status" value="1"/>
</dbReference>
<evidence type="ECO:0000313" key="2">
    <source>
        <dbReference type="EMBL" id="PQO47729.1"/>
    </source>
</evidence>
<feature type="transmembrane region" description="Helical" evidence="1">
    <location>
        <begin position="355"/>
        <end position="377"/>
    </location>
</feature>
<protein>
    <submittedName>
        <fullName evidence="2">AcrB/AcrD/AcrF family protein</fullName>
    </submittedName>
</protein>
<dbReference type="SUPFAM" id="SSF82693">
    <property type="entry name" value="Multidrug efflux transporter AcrB pore domain, PN1, PN2, PC1 and PC2 subdomains"/>
    <property type="match status" value="2"/>
</dbReference>
<feature type="transmembrane region" description="Helical" evidence="1">
    <location>
        <begin position="973"/>
        <end position="994"/>
    </location>
</feature>
<feature type="transmembrane region" description="Helical" evidence="1">
    <location>
        <begin position="384"/>
        <end position="403"/>
    </location>
</feature>
<gene>
    <name evidence="2" type="ORF">C5Y93_03480</name>
</gene>
<sequence>MNFLPEFAIKRPTVVVSLVLMTVVWGLVSFMTMPRREDPEFTIKVCVVSTRWTGASAQKVEELVTDPLEEAIDGLEEVKLLRSTSSNGLSTIFVELEDKLPGNKVDDIWDKVRARVRNVPMPEPNIEPYVNDEFTDTNIILFAVHQKPLEGADAIDPAFAYSPRELDIYSDQIRDELRLLPGVAKVDRFGVLDEAIYIETDVGAWSQLGLTSTQLKQLVETRNIVAPGGTIDADDGRFYVKPGGELDAVQELDSIIAGLSPTDSAANHVYLDSLGLNVRRDYLDPPPLICRYGDIDLEQRAVIVAVTMKSGSNIIDICDSAKAKVDQMQNVAGVLPPDLGVTIISDQSDSVKGRIWDVILNIIEAILIVIVVVYLVVGFRTAAVMAANIPFVVLSSIGVITLFDVQLEQMSLASMIIALGLLVDNAVQICDQARTNQMAGMKPTEAAVSGAQMLGASMLNGTLTTIAAFVPMLIALDGANREFIYGLPVTLSVMLGISWILAMTFCVILAAAFIRAPLDPAKPSAPIPRLMVWFAKRFRKGGHPHGEGQGFVYETYVWLGRIALRHKFATIALSVLMLVLAMRLPVSTEFFPLTERDQFVVEVWLPEIATIEQTDAVAKQVEAMVRKLSPYVDEEGNARQRLASMRTLVGGGGSRWYLSWEPEPPKPNYAEILIHTTDGKLTHEFAEQLRAVSRQGDAQLGLQPIVGARVVPIELFLGPPADPVVLRVVGDGFADMQRLHAAADRVKAMVEAQPETWDVSDSWGVEGYQLQVNVDPDKASLSRVGNSQIADTLNAYYSGRLLTTFREGDHQVPVYFRLRPEGRRSIADIESAYVEGDVGKIPLSAVANVSATWEPAMIDRRDMNRTIEVRSRVEPGASGNDITMRVMNSPEMQELQSHLPAGFRVEIGGALEESMKAQGKMLNSFGLSFVVIVLLLIVQFNSLSKMLVIVGTLPLAMIGSIFGLWVTDNPLGFMPQLGVLSLFGIVLNAGIIFMEFADIVVRERADKASGGPILGLTKVEFRDALVEAGRQRLMPIFLTTATTVGGLLPLAMAGGPLWEGMAWLMIYGLMVATLLTLFVIPALYAVAIETFGVRPFKQEETPAPAE</sequence>
<organism evidence="2 3">
    <name type="scientific">Blastopirellula marina</name>
    <dbReference type="NCBI Taxonomy" id="124"/>
    <lineage>
        <taxon>Bacteria</taxon>
        <taxon>Pseudomonadati</taxon>
        <taxon>Planctomycetota</taxon>
        <taxon>Planctomycetia</taxon>
        <taxon>Pirellulales</taxon>
        <taxon>Pirellulaceae</taxon>
        <taxon>Blastopirellula</taxon>
    </lineage>
</organism>
<keyword evidence="1" id="KW-1133">Transmembrane helix</keyword>
<dbReference type="SUPFAM" id="SSF82866">
    <property type="entry name" value="Multidrug efflux transporter AcrB transmembrane domain"/>
    <property type="match status" value="2"/>
</dbReference>
<dbReference type="GO" id="GO:0005886">
    <property type="term" value="C:plasma membrane"/>
    <property type="evidence" value="ECO:0007669"/>
    <property type="project" value="TreeGrafter"/>
</dbReference>
<feature type="transmembrane region" description="Helical" evidence="1">
    <location>
        <begin position="451"/>
        <end position="474"/>
    </location>
</feature>
<feature type="transmembrane region" description="Helical" evidence="1">
    <location>
        <begin position="494"/>
        <end position="514"/>
    </location>
</feature>
<evidence type="ECO:0000256" key="1">
    <source>
        <dbReference type="SAM" id="Phobius"/>
    </source>
</evidence>
<dbReference type="SUPFAM" id="SSF82714">
    <property type="entry name" value="Multidrug efflux transporter AcrB TolC docking domain, DN and DC subdomains"/>
    <property type="match status" value="1"/>
</dbReference>
<feature type="transmembrane region" description="Helical" evidence="1">
    <location>
        <begin position="12"/>
        <end position="33"/>
    </location>
</feature>
<comment type="caution">
    <text evidence="2">The sequence shown here is derived from an EMBL/GenBank/DDBJ whole genome shotgun (WGS) entry which is preliminary data.</text>
</comment>
<dbReference type="PANTHER" id="PTHR32063">
    <property type="match status" value="1"/>
</dbReference>
<dbReference type="Gene3D" id="3.30.70.1440">
    <property type="entry name" value="Multidrug efflux transporter AcrB pore domain"/>
    <property type="match status" value="1"/>
</dbReference>
<feature type="transmembrane region" description="Helical" evidence="1">
    <location>
        <begin position="1064"/>
        <end position="1087"/>
    </location>
</feature>
<dbReference type="PRINTS" id="PR00702">
    <property type="entry name" value="ACRIFLAVINRP"/>
</dbReference>
<name>A0A2S8GTI0_9BACT</name>